<keyword evidence="2" id="KW-0812">Transmembrane</keyword>
<keyword evidence="2" id="KW-0472">Membrane</keyword>
<name>A0A8H5GFH8_9AGAR</name>
<feature type="compositionally biased region" description="Basic and acidic residues" evidence="1">
    <location>
        <begin position="327"/>
        <end position="346"/>
    </location>
</feature>
<evidence type="ECO:0000313" key="3">
    <source>
        <dbReference type="EMBL" id="KAF5363903.1"/>
    </source>
</evidence>
<feature type="transmembrane region" description="Helical" evidence="2">
    <location>
        <begin position="118"/>
        <end position="144"/>
    </location>
</feature>
<evidence type="ECO:0000313" key="4">
    <source>
        <dbReference type="Proteomes" id="UP000559027"/>
    </source>
</evidence>
<dbReference type="AlphaFoldDB" id="A0A8H5GFH8"/>
<feature type="transmembrane region" description="Helical" evidence="2">
    <location>
        <begin position="54"/>
        <end position="76"/>
    </location>
</feature>
<dbReference type="OrthoDB" id="3197626at2759"/>
<sequence>MVNWSDAQEIAKDAAVFERLLFALFGVYLWELTLQMGFEWSFITGRRSFRWPLVFYFLCRYCMLFSFIGLIISLTVSTPINCHALFTFNSWAGNMTILCASTSLMLRTIALWNRKKPVIAVLSVLCLAHWGLLYRTMFIVVAEWSTTANTCVVVQTNPKMLNTTFFFTMVFDLIILLFSAAALYGKHTARTDLWKLLFHDGLVYFLISFTMNCIPAVLNILNLNTIMNVIATIPAAMITAIASCRAVVRLMEFSTTEAYVHDMSHVAHASKTSKTVASVIPRLLPKREKSQSTRPEVHVTTEHITMAEFPSPGYGSPCSKSGFSLGSDRDSTSGKDAKTISDKDMV</sequence>
<comment type="caution">
    <text evidence="3">The sequence shown here is derived from an EMBL/GenBank/DDBJ whole genome shotgun (WGS) entry which is preliminary data.</text>
</comment>
<proteinExistence type="predicted"/>
<feature type="transmembrane region" description="Helical" evidence="2">
    <location>
        <begin position="88"/>
        <end position="106"/>
    </location>
</feature>
<evidence type="ECO:0000256" key="1">
    <source>
        <dbReference type="SAM" id="MobiDB-lite"/>
    </source>
</evidence>
<feature type="transmembrane region" description="Helical" evidence="2">
    <location>
        <begin position="164"/>
        <end position="184"/>
    </location>
</feature>
<dbReference type="Proteomes" id="UP000559027">
    <property type="component" value="Unassembled WGS sequence"/>
</dbReference>
<evidence type="ECO:0000256" key="2">
    <source>
        <dbReference type="SAM" id="Phobius"/>
    </source>
</evidence>
<feature type="transmembrane region" description="Helical" evidence="2">
    <location>
        <begin position="196"/>
        <end position="220"/>
    </location>
</feature>
<organism evidence="3 4">
    <name type="scientific">Leucocoprinus leucothites</name>
    <dbReference type="NCBI Taxonomy" id="201217"/>
    <lineage>
        <taxon>Eukaryota</taxon>
        <taxon>Fungi</taxon>
        <taxon>Dikarya</taxon>
        <taxon>Basidiomycota</taxon>
        <taxon>Agaricomycotina</taxon>
        <taxon>Agaricomycetes</taxon>
        <taxon>Agaricomycetidae</taxon>
        <taxon>Agaricales</taxon>
        <taxon>Agaricineae</taxon>
        <taxon>Agaricaceae</taxon>
        <taxon>Leucocoprinus</taxon>
    </lineage>
</organism>
<gene>
    <name evidence="3" type="ORF">D9756_000860</name>
</gene>
<dbReference type="EMBL" id="JAACJO010000001">
    <property type="protein sequence ID" value="KAF5363903.1"/>
    <property type="molecule type" value="Genomic_DNA"/>
</dbReference>
<reference evidence="3 4" key="1">
    <citation type="journal article" date="2020" name="ISME J.">
        <title>Uncovering the hidden diversity of litter-decomposition mechanisms in mushroom-forming fungi.</title>
        <authorList>
            <person name="Floudas D."/>
            <person name="Bentzer J."/>
            <person name="Ahren D."/>
            <person name="Johansson T."/>
            <person name="Persson P."/>
            <person name="Tunlid A."/>
        </authorList>
    </citation>
    <scope>NUCLEOTIDE SEQUENCE [LARGE SCALE GENOMIC DNA]</scope>
    <source>
        <strain evidence="3 4">CBS 146.42</strain>
    </source>
</reference>
<protein>
    <submittedName>
        <fullName evidence="3">Uncharacterized protein</fullName>
    </submittedName>
</protein>
<accession>A0A8H5GFH8</accession>
<keyword evidence="4" id="KW-1185">Reference proteome</keyword>
<keyword evidence="2" id="KW-1133">Transmembrane helix</keyword>
<feature type="transmembrane region" description="Helical" evidence="2">
    <location>
        <begin position="20"/>
        <end position="42"/>
    </location>
</feature>
<feature type="region of interest" description="Disordered" evidence="1">
    <location>
        <begin position="307"/>
        <end position="346"/>
    </location>
</feature>
<feature type="transmembrane region" description="Helical" evidence="2">
    <location>
        <begin position="226"/>
        <end position="248"/>
    </location>
</feature>